<keyword evidence="1" id="KW-0812">Transmembrane</keyword>
<evidence type="ECO:0000256" key="1">
    <source>
        <dbReference type="SAM" id="Phobius"/>
    </source>
</evidence>
<protein>
    <submittedName>
        <fullName evidence="2">Uncharacterized protein</fullName>
    </submittedName>
</protein>
<proteinExistence type="predicted"/>
<evidence type="ECO:0000313" key="3">
    <source>
        <dbReference type="Proteomes" id="UP000215914"/>
    </source>
</evidence>
<sequence length="56" mass="6612">MSLENEFDVTIINSVKFNFKTNLFSFTLKIQFLSLLFILNILTNIILNFGDIWRPN</sequence>
<dbReference type="AlphaFoldDB" id="A0A251SHP6"/>
<dbReference type="EMBL" id="CM007903">
    <property type="protein sequence ID" value="OTF98366.1"/>
    <property type="molecule type" value="Genomic_DNA"/>
</dbReference>
<gene>
    <name evidence="2" type="ORF">HannXRQ_Chr14g0444831</name>
</gene>
<keyword evidence="3" id="KW-1185">Reference proteome</keyword>
<dbReference type="Proteomes" id="UP000215914">
    <property type="component" value="Chromosome 14"/>
</dbReference>
<keyword evidence="1" id="KW-1133">Transmembrane helix</keyword>
<organism evidence="2 3">
    <name type="scientific">Helianthus annuus</name>
    <name type="common">Common sunflower</name>
    <dbReference type="NCBI Taxonomy" id="4232"/>
    <lineage>
        <taxon>Eukaryota</taxon>
        <taxon>Viridiplantae</taxon>
        <taxon>Streptophyta</taxon>
        <taxon>Embryophyta</taxon>
        <taxon>Tracheophyta</taxon>
        <taxon>Spermatophyta</taxon>
        <taxon>Magnoliopsida</taxon>
        <taxon>eudicotyledons</taxon>
        <taxon>Gunneridae</taxon>
        <taxon>Pentapetalae</taxon>
        <taxon>asterids</taxon>
        <taxon>campanulids</taxon>
        <taxon>Asterales</taxon>
        <taxon>Asteraceae</taxon>
        <taxon>Asteroideae</taxon>
        <taxon>Heliantheae alliance</taxon>
        <taxon>Heliantheae</taxon>
        <taxon>Helianthus</taxon>
    </lineage>
</organism>
<evidence type="ECO:0000313" key="2">
    <source>
        <dbReference type="EMBL" id="OTF98366.1"/>
    </source>
</evidence>
<accession>A0A251SHP6</accession>
<dbReference type="InParanoid" id="A0A251SHP6"/>
<keyword evidence="1" id="KW-0472">Membrane</keyword>
<name>A0A251SHP6_HELAN</name>
<feature type="transmembrane region" description="Helical" evidence="1">
    <location>
        <begin position="30"/>
        <end position="50"/>
    </location>
</feature>
<reference evidence="3" key="1">
    <citation type="journal article" date="2017" name="Nature">
        <title>The sunflower genome provides insights into oil metabolism, flowering and Asterid evolution.</title>
        <authorList>
            <person name="Badouin H."/>
            <person name="Gouzy J."/>
            <person name="Grassa C.J."/>
            <person name="Murat F."/>
            <person name="Staton S.E."/>
            <person name="Cottret L."/>
            <person name="Lelandais-Briere C."/>
            <person name="Owens G.L."/>
            <person name="Carrere S."/>
            <person name="Mayjonade B."/>
            <person name="Legrand L."/>
            <person name="Gill N."/>
            <person name="Kane N.C."/>
            <person name="Bowers J.E."/>
            <person name="Hubner S."/>
            <person name="Bellec A."/>
            <person name="Berard A."/>
            <person name="Berges H."/>
            <person name="Blanchet N."/>
            <person name="Boniface M.C."/>
            <person name="Brunel D."/>
            <person name="Catrice O."/>
            <person name="Chaidir N."/>
            <person name="Claudel C."/>
            <person name="Donnadieu C."/>
            <person name="Faraut T."/>
            <person name="Fievet G."/>
            <person name="Helmstetter N."/>
            <person name="King M."/>
            <person name="Knapp S.J."/>
            <person name="Lai Z."/>
            <person name="Le Paslier M.C."/>
            <person name="Lippi Y."/>
            <person name="Lorenzon L."/>
            <person name="Mandel J.R."/>
            <person name="Marage G."/>
            <person name="Marchand G."/>
            <person name="Marquand E."/>
            <person name="Bret-Mestries E."/>
            <person name="Morien E."/>
            <person name="Nambeesan S."/>
            <person name="Nguyen T."/>
            <person name="Pegot-Espagnet P."/>
            <person name="Pouilly N."/>
            <person name="Raftis F."/>
            <person name="Sallet E."/>
            <person name="Schiex T."/>
            <person name="Thomas J."/>
            <person name="Vandecasteele C."/>
            <person name="Vares D."/>
            <person name="Vear F."/>
            <person name="Vautrin S."/>
            <person name="Crespi M."/>
            <person name="Mangin B."/>
            <person name="Burke J.M."/>
            <person name="Salse J."/>
            <person name="Munos S."/>
            <person name="Vincourt P."/>
            <person name="Rieseberg L.H."/>
            <person name="Langlade N.B."/>
        </authorList>
    </citation>
    <scope>NUCLEOTIDE SEQUENCE [LARGE SCALE GENOMIC DNA]</scope>
    <source>
        <strain evidence="3">cv. SF193</strain>
    </source>
</reference>